<proteinExistence type="predicted"/>
<reference evidence="1 2" key="1">
    <citation type="submission" date="2019-01" db="EMBL/GenBank/DDBJ databases">
        <title>Chengkuizengella sp. nov., isolated from deep-sea sediment of East Pacific Ocean.</title>
        <authorList>
            <person name="Yang J."/>
            <person name="Lai Q."/>
            <person name="Shao Z."/>
        </authorList>
    </citation>
    <scope>NUCLEOTIDE SEQUENCE [LARGE SCALE GENOMIC DNA]</scope>
    <source>
        <strain evidence="1 2">YPA3-1-1</strain>
    </source>
</reference>
<comment type="caution">
    <text evidence="1">The sequence shown here is derived from an EMBL/GenBank/DDBJ whole genome shotgun (WGS) entry which is preliminary data.</text>
</comment>
<dbReference type="OrthoDB" id="1797434at2"/>
<dbReference type="InterPro" id="IPR006524">
    <property type="entry name" value="ArpU-like"/>
</dbReference>
<dbReference type="Proteomes" id="UP000448943">
    <property type="component" value="Unassembled WGS sequence"/>
</dbReference>
<dbReference type="AlphaFoldDB" id="A0A6N9Q2T2"/>
<evidence type="ECO:0000313" key="1">
    <source>
        <dbReference type="EMBL" id="NBI29105.1"/>
    </source>
</evidence>
<protein>
    <submittedName>
        <fullName evidence="1">DUF1492 domain-containing protein</fullName>
    </submittedName>
</protein>
<gene>
    <name evidence="1" type="ORF">ERL59_09050</name>
</gene>
<dbReference type="RefSeq" id="WP_160645909.1">
    <property type="nucleotide sequence ID" value="NZ_SIJB01000022.1"/>
</dbReference>
<organism evidence="1 2">
    <name type="scientific">Chengkuizengella marina</name>
    <dbReference type="NCBI Taxonomy" id="2507566"/>
    <lineage>
        <taxon>Bacteria</taxon>
        <taxon>Bacillati</taxon>
        <taxon>Bacillota</taxon>
        <taxon>Bacilli</taxon>
        <taxon>Bacillales</taxon>
        <taxon>Paenibacillaceae</taxon>
        <taxon>Chengkuizengella</taxon>
    </lineage>
</organism>
<keyword evidence="2" id="KW-1185">Reference proteome</keyword>
<sequence>MEWNQITFKLPKIDFNPTKQVVEDAFKMYRKLLFKVPTEKLPKITTTYSLTPPNQTNEFHSTTEDAAIFNVEREQYMKFIQNAINRLNGDHRAILIQSYMSKENIKDYVIYNDLGMSSRTYYREKKEAIISIANALDIAVYENEVKAG</sequence>
<evidence type="ECO:0000313" key="2">
    <source>
        <dbReference type="Proteomes" id="UP000448943"/>
    </source>
</evidence>
<accession>A0A6N9Q2T2</accession>
<dbReference type="NCBIfam" id="TIGR01637">
    <property type="entry name" value="phage_arpU"/>
    <property type="match status" value="1"/>
</dbReference>
<dbReference type="Pfam" id="PF07374">
    <property type="entry name" value="DUF1492"/>
    <property type="match status" value="1"/>
</dbReference>
<name>A0A6N9Q2T2_9BACL</name>
<dbReference type="InterPro" id="IPR010861">
    <property type="entry name" value="DUF1492"/>
</dbReference>
<dbReference type="EMBL" id="SIJB01000022">
    <property type="protein sequence ID" value="NBI29105.1"/>
    <property type="molecule type" value="Genomic_DNA"/>
</dbReference>